<gene>
    <name evidence="2" type="ORF">ATN00_09655</name>
</gene>
<keyword evidence="3" id="KW-1185">Reference proteome</keyword>
<keyword evidence="1" id="KW-0472">Membrane</keyword>
<accession>A0A0S3EYL7</accession>
<dbReference type="STRING" id="1332080.ATN00_09655"/>
<feature type="transmembrane region" description="Helical" evidence="1">
    <location>
        <begin position="104"/>
        <end position="124"/>
    </location>
</feature>
<evidence type="ECO:0000256" key="1">
    <source>
        <dbReference type="SAM" id="Phobius"/>
    </source>
</evidence>
<evidence type="ECO:0000313" key="3">
    <source>
        <dbReference type="Proteomes" id="UP000056968"/>
    </source>
</evidence>
<proteinExistence type="predicted"/>
<evidence type="ECO:0000313" key="2">
    <source>
        <dbReference type="EMBL" id="ALR20531.1"/>
    </source>
</evidence>
<dbReference type="EMBL" id="CP013264">
    <property type="protein sequence ID" value="ALR20531.1"/>
    <property type="molecule type" value="Genomic_DNA"/>
</dbReference>
<dbReference type="KEGG" id="sbd:ATN00_09655"/>
<keyword evidence="1" id="KW-0812">Transmembrane</keyword>
<reference evidence="2 3" key="1">
    <citation type="submission" date="2015-11" db="EMBL/GenBank/DDBJ databases">
        <title>A Two-component Flavoprotein Monooxygenase System MeaXY Responsible for para-Hydroxylation of 2-Methyl-6-ethylaniline and 2,6-Diethylaniline in Sphingobium baderi DE-13.</title>
        <authorList>
            <person name="Cheng M."/>
            <person name="Meng Q."/>
            <person name="Yang Y."/>
            <person name="Chu C."/>
            <person name="Yan X."/>
            <person name="He J."/>
            <person name="Li S."/>
        </authorList>
    </citation>
    <scope>NUCLEOTIDE SEQUENCE [LARGE SCALE GENOMIC DNA]</scope>
    <source>
        <strain evidence="2 3">DE-13</strain>
    </source>
</reference>
<protein>
    <submittedName>
        <fullName evidence="2">Uncharacterized protein</fullName>
    </submittedName>
</protein>
<sequence>MALALVFSVFIPYFYRKKGNRMLLPRRRDDAGKGCPLFLATLWMAICVALLCALAPLGPPSSKLMGSAFNPATTAVVLKARSPAGPQVNRVIRPDGEGLKSLPYAVPLSVLPILCGFAISLCVLHTPNALALHFAKILASTAIGHRPPARAPPLS</sequence>
<name>A0A0S3EYL7_9SPHN</name>
<feature type="transmembrane region" description="Helical" evidence="1">
    <location>
        <begin position="36"/>
        <end position="57"/>
    </location>
</feature>
<dbReference type="Proteomes" id="UP000056968">
    <property type="component" value="Chromosome"/>
</dbReference>
<keyword evidence="1" id="KW-1133">Transmembrane helix</keyword>
<organism evidence="2 3">
    <name type="scientific">Sphingobium baderi</name>
    <dbReference type="NCBI Taxonomy" id="1332080"/>
    <lineage>
        <taxon>Bacteria</taxon>
        <taxon>Pseudomonadati</taxon>
        <taxon>Pseudomonadota</taxon>
        <taxon>Alphaproteobacteria</taxon>
        <taxon>Sphingomonadales</taxon>
        <taxon>Sphingomonadaceae</taxon>
        <taxon>Sphingobium</taxon>
    </lineage>
</organism>
<dbReference type="AlphaFoldDB" id="A0A0S3EYL7"/>